<feature type="compositionally biased region" description="Low complexity" evidence="1">
    <location>
        <begin position="30"/>
        <end position="59"/>
    </location>
</feature>
<dbReference type="Proteomes" id="UP000800035">
    <property type="component" value="Unassembled WGS sequence"/>
</dbReference>
<protein>
    <submittedName>
        <fullName evidence="3">Uncharacterized protein</fullName>
    </submittedName>
</protein>
<dbReference type="InterPro" id="IPR040632">
    <property type="entry name" value="Sulfotransfer_4"/>
</dbReference>
<dbReference type="Gene3D" id="3.40.50.300">
    <property type="entry name" value="P-loop containing nucleotide triphosphate hydrolases"/>
    <property type="match status" value="1"/>
</dbReference>
<feature type="transmembrane region" description="Helical" evidence="2">
    <location>
        <begin position="390"/>
        <end position="413"/>
    </location>
</feature>
<dbReference type="Pfam" id="PF17784">
    <property type="entry name" value="Sulfotransfer_4"/>
    <property type="match status" value="1"/>
</dbReference>
<feature type="region of interest" description="Disordered" evidence="1">
    <location>
        <begin position="1"/>
        <end position="94"/>
    </location>
</feature>
<evidence type="ECO:0000256" key="2">
    <source>
        <dbReference type="SAM" id="Phobius"/>
    </source>
</evidence>
<organism evidence="3 4">
    <name type="scientific">Byssothecium circinans</name>
    <dbReference type="NCBI Taxonomy" id="147558"/>
    <lineage>
        <taxon>Eukaryota</taxon>
        <taxon>Fungi</taxon>
        <taxon>Dikarya</taxon>
        <taxon>Ascomycota</taxon>
        <taxon>Pezizomycotina</taxon>
        <taxon>Dothideomycetes</taxon>
        <taxon>Pleosporomycetidae</taxon>
        <taxon>Pleosporales</taxon>
        <taxon>Massarineae</taxon>
        <taxon>Massarinaceae</taxon>
        <taxon>Byssothecium</taxon>
    </lineage>
</organism>
<evidence type="ECO:0000313" key="3">
    <source>
        <dbReference type="EMBL" id="KAF1960896.1"/>
    </source>
</evidence>
<name>A0A6A5UDA6_9PLEO</name>
<sequence>MASASESRFVNDDKVKQSLLSNTTSNTFYDTIPSTPSTSTAPSRSSPDSDSSHSPTAAAKMSDPDSSTSNLNHDEPKTSTEIEPSPNANPESEPEGLKVIHVSFYRMSTASFASAYRSLGYKVHHGLDHSPYDLPWAQLEAAAEATFALPTALPVRYNPFSTSSSTSMKAEDGVVMQGPKGKGFGRTDWETLFPPSAYDILTDTTTPFTHSLLAAYPSAKVVIVTRPFALWYPSFASQILDPVFPVRLTLKVRLVCLAMMLTRSRAWCGFQKVLLGFFGARDRAEIEERAEMVMREFFEEVRRRVPEERRVEFCVGGAVGAGGRDGEGGGEGEEGGGEGVGETGEQMWRRLCAFLDKPLPLDERGELIPFPRTNDRKELEERRRVHRRKFLVKGMFWVGVWAVGVVVAAWLVWGRG</sequence>
<dbReference type="EMBL" id="ML976982">
    <property type="protein sequence ID" value="KAF1960896.1"/>
    <property type="molecule type" value="Genomic_DNA"/>
</dbReference>
<keyword evidence="2" id="KW-1133">Transmembrane helix</keyword>
<gene>
    <name evidence="3" type="ORF">CC80DRAFT_532444</name>
</gene>
<evidence type="ECO:0000313" key="4">
    <source>
        <dbReference type="Proteomes" id="UP000800035"/>
    </source>
</evidence>
<keyword evidence="2" id="KW-0472">Membrane</keyword>
<proteinExistence type="predicted"/>
<dbReference type="AlphaFoldDB" id="A0A6A5UDA6"/>
<dbReference type="OrthoDB" id="408152at2759"/>
<accession>A0A6A5UDA6</accession>
<reference evidence="3" key="1">
    <citation type="journal article" date="2020" name="Stud. Mycol.">
        <title>101 Dothideomycetes genomes: a test case for predicting lifestyles and emergence of pathogens.</title>
        <authorList>
            <person name="Haridas S."/>
            <person name="Albert R."/>
            <person name="Binder M."/>
            <person name="Bloem J."/>
            <person name="Labutti K."/>
            <person name="Salamov A."/>
            <person name="Andreopoulos B."/>
            <person name="Baker S."/>
            <person name="Barry K."/>
            <person name="Bills G."/>
            <person name="Bluhm B."/>
            <person name="Cannon C."/>
            <person name="Castanera R."/>
            <person name="Culley D."/>
            <person name="Daum C."/>
            <person name="Ezra D."/>
            <person name="Gonzalez J."/>
            <person name="Henrissat B."/>
            <person name="Kuo A."/>
            <person name="Liang C."/>
            <person name="Lipzen A."/>
            <person name="Lutzoni F."/>
            <person name="Magnuson J."/>
            <person name="Mondo S."/>
            <person name="Nolan M."/>
            <person name="Ohm R."/>
            <person name="Pangilinan J."/>
            <person name="Park H.-J."/>
            <person name="Ramirez L."/>
            <person name="Alfaro M."/>
            <person name="Sun H."/>
            <person name="Tritt A."/>
            <person name="Yoshinaga Y."/>
            <person name="Zwiers L.-H."/>
            <person name="Turgeon B."/>
            <person name="Goodwin S."/>
            <person name="Spatafora J."/>
            <person name="Crous P."/>
            <person name="Grigoriev I."/>
        </authorList>
    </citation>
    <scope>NUCLEOTIDE SEQUENCE</scope>
    <source>
        <strain evidence="3">CBS 675.92</strain>
    </source>
</reference>
<feature type="compositionally biased region" description="Polar residues" evidence="1">
    <location>
        <begin position="18"/>
        <end position="29"/>
    </location>
</feature>
<dbReference type="PANTHER" id="PTHR36978:SF4">
    <property type="entry name" value="P-LOOP CONTAINING NUCLEOSIDE TRIPHOSPHATE HYDROLASE PROTEIN"/>
    <property type="match status" value="1"/>
</dbReference>
<keyword evidence="2" id="KW-0812">Transmembrane</keyword>
<evidence type="ECO:0000256" key="1">
    <source>
        <dbReference type="SAM" id="MobiDB-lite"/>
    </source>
</evidence>
<dbReference type="InterPro" id="IPR027417">
    <property type="entry name" value="P-loop_NTPase"/>
</dbReference>
<keyword evidence="4" id="KW-1185">Reference proteome</keyword>
<dbReference type="PANTHER" id="PTHR36978">
    <property type="entry name" value="P-LOOP CONTAINING NUCLEOTIDE TRIPHOSPHATE HYDROLASE"/>
    <property type="match status" value="1"/>
</dbReference>